<dbReference type="SUPFAM" id="SSF55271">
    <property type="entry name" value="DNA repair protein MutS, domain I"/>
    <property type="match status" value="1"/>
</dbReference>
<evidence type="ECO:0000256" key="4">
    <source>
        <dbReference type="ARBA" id="ARBA00022763"/>
    </source>
</evidence>
<dbReference type="SUPFAM" id="SSF52540">
    <property type="entry name" value="P-loop containing nucleoside triphosphate hydrolases"/>
    <property type="match status" value="1"/>
</dbReference>
<dbReference type="RefSeq" id="WP_238397739.1">
    <property type="nucleotide sequence ID" value="NZ_CP036274.1"/>
</dbReference>
<dbReference type="Pfam" id="PF00488">
    <property type="entry name" value="MutS_V"/>
    <property type="match status" value="1"/>
</dbReference>
<evidence type="ECO:0000256" key="10">
    <source>
        <dbReference type="RuleBase" id="RU003756"/>
    </source>
</evidence>
<keyword evidence="6 9" id="KW-0238">DNA-binding</keyword>
<dbReference type="Gene3D" id="1.10.1420.10">
    <property type="match status" value="2"/>
</dbReference>
<feature type="domain" description="DNA mismatch repair proteins mutS family" evidence="11">
    <location>
        <begin position="693"/>
        <end position="709"/>
    </location>
</feature>
<dbReference type="FunFam" id="1.10.1420.10:FF:000001">
    <property type="entry name" value="DNA mismatch repair protein MutS"/>
    <property type="match status" value="1"/>
</dbReference>
<dbReference type="InterPro" id="IPR007695">
    <property type="entry name" value="DNA_mismatch_repair_MutS-lik_N"/>
</dbReference>
<feature type="binding site" evidence="9">
    <location>
        <begin position="619"/>
        <end position="626"/>
    </location>
    <ligand>
        <name>ATP</name>
        <dbReference type="ChEBI" id="CHEBI:30616"/>
    </ligand>
</feature>
<evidence type="ECO:0000313" key="12">
    <source>
        <dbReference type="EMBL" id="QDU27358.1"/>
    </source>
</evidence>
<dbReference type="NCBIfam" id="TIGR01070">
    <property type="entry name" value="mutS1"/>
    <property type="match status" value="1"/>
</dbReference>
<proteinExistence type="inferred from homology"/>
<dbReference type="InterPro" id="IPR036678">
    <property type="entry name" value="MutS_con_dom_sf"/>
</dbReference>
<dbReference type="PROSITE" id="PS00486">
    <property type="entry name" value="DNA_MISMATCH_REPAIR_2"/>
    <property type="match status" value="1"/>
</dbReference>
<gene>
    <name evidence="9 12" type="primary">mutS</name>
    <name evidence="12" type="ORF">ETAA8_24450</name>
</gene>
<evidence type="ECO:0000256" key="3">
    <source>
        <dbReference type="ARBA" id="ARBA00022741"/>
    </source>
</evidence>
<protein>
    <recommendedName>
        <fullName evidence="2 9">DNA mismatch repair protein MutS</fullName>
    </recommendedName>
</protein>
<dbReference type="Pfam" id="PF01624">
    <property type="entry name" value="MutS_I"/>
    <property type="match status" value="1"/>
</dbReference>
<dbReference type="Gene3D" id="3.40.1170.10">
    <property type="entry name" value="DNA repair protein MutS, domain I"/>
    <property type="match status" value="1"/>
</dbReference>
<evidence type="ECO:0000256" key="6">
    <source>
        <dbReference type="ARBA" id="ARBA00023125"/>
    </source>
</evidence>
<keyword evidence="5 9" id="KW-0067">ATP-binding</keyword>
<dbReference type="NCBIfam" id="NF003810">
    <property type="entry name" value="PRK05399.1"/>
    <property type="match status" value="1"/>
</dbReference>
<name>A0A517YAU7_9BACT</name>
<dbReference type="InterPro" id="IPR045076">
    <property type="entry name" value="MutS"/>
</dbReference>
<dbReference type="InterPro" id="IPR007861">
    <property type="entry name" value="DNA_mismatch_repair_MutS_clamp"/>
</dbReference>
<dbReference type="SMART" id="SM00533">
    <property type="entry name" value="MUTSd"/>
    <property type="match status" value="1"/>
</dbReference>
<dbReference type="InterPro" id="IPR036187">
    <property type="entry name" value="DNA_mismatch_repair_MutS_sf"/>
</dbReference>
<dbReference type="Gene3D" id="3.30.420.110">
    <property type="entry name" value="MutS, connector domain"/>
    <property type="match status" value="1"/>
</dbReference>
<dbReference type="Gene3D" id="6.10.140.430">
    <property type="match status" value="1"/>
</dbReference>
<sequence>MAAATPMMQQYHDAKQACGDALLLFRMGDFYELFFEDAKTASRILGLTLTSRDKGENPIPMAGFPYHQLEGYLAKLIATGLRAAVCEQVEDPKQAKGLVKREVTRVVSPGTLTDDALLDPLQNNYLAAVALPVDLQAAGALAGIAWAELSTGRFFAAVVPLARVNDEIARIGPVECLLGDEAEFKLHLPSKAVLTKRPAWAFAHDTGASALARHFQTKSLDGFGFTEDDVPAIRAAGAVLDYLQETQKTNLEHIDRLLPYRSGQSLEIDEATRRSLELTRTLRSGSREGSLLAAIDRTATPMGGRLLADWLASPLTDKTQIEGRLNAVAELAHESSLRDDLREQLRGVYDLQRLLARVATGRCTPRDLCFVGRTLASLPKLKAKLTARKSTLLGELEGQIDLCPEIRAQLESALLDDCPLLARDGGMIRGGFHADLDKLRDLAAGGKQWIAKYQAEEAARTGIPNLKVAFNKVFGYYIEITNSHKDKTPPNYHRKQTTTNAERYVTPELKEYEEQVLTADERAKELEYDLFLKLRDIVQAATRRLQGTAAALAQIDVLASLAQLACQRNYCRPVMTEEPVLQIVDGRHPVLDVIETQGSFVPNDARCGGDDGFVLLITGPNMAGKSTYIRQVALLTVMAQIGSFVPANSATIGIADRVFARVGASDELSRGQSTFMVEMTETARILNTATARSLVVLDEIGRGTSTYDGISLAWAIVEHLHDTIGCRTFFATHYHELTDLAGTMAGVRNLNVAVKEWEEQVIFLHKIIPGAADKSYGIHVARLAGVPRSVNERAKQILAQLEQEHLDSDGKSKLAVKPKTKRRGDLQLTLFAPEEHPVMDKLRQLDPNSLTPMAALQLLSEWQREVKAEASRTNLSLTPLNS</sequence>
<dbReference type="Proteomes" id="UP000315017">
    <property type="component" value="Chromosome"/>
</dbReference>
<dbReference type="KEGG" id="aagg:ETAA8_24450"/>
<dbReference type="InterPro" id="IPR007860">
    <property type="entry name" value="DNA_mmatch_repair_MutS_con_dom"/>
</dbReference>
<keyword evidence="13" id="KW-1185">Reference proteome</keyword>
<dbReference type="Gene3D" id="3.40.50.300">
    <property type="entry name" value="P-loop containing nucleotide triphosphate hydrolases"/>
    <property type="match status" value="1"/>
</dbReference>
<dbReference type="PANTHER" id="PTHR11361">
    <property type="entry name" value="DNA MISMATCH REPAIR PROTEIN MUTS FAMILY MEMBER"/>
    <property type="match status" value="1"/>
</dbReference>
<dbReference type="InterPro" id="IPR016151">
    <property type="entry name" value="DNA_mismatch_repair_MutS_N"/>
</dbReference>
<dbReference type="FunFam" id="3.40.50.300:FF:000870">
    <property type="entry name" value="MutS protein homolog 4"/>
    <property type="match status" value="1"/>
</dbReference>
<dbReference type="GO" id="GO:0140664">
    <property type="term" value="F:ATP-dependent DNA damage sensor activity"/>
    <property type="evidence" value="ECO:0007669"/>
    <property type="project" value="InterPro"/>
</dbReference>
<dbReference type="SUPFAM" id="SSF53150">
    <property type="entry name" value="DNA repair protein MutS, domain II"/>
    <property type="match status" value="1"/>
</dbReference>
<dbReference type="GO" id="GO:0006298">
    <property type="term" value="P:mismatch repair"/>
    <property type="evidence" value="ECO:0007669"/>
    <property type="project" value="UniProtKB-UniRule"/>
</dbReference>
<accession>A0A517YAU7</accession>
<dbReference type="GO" id="GO:0030983">
    <property type="term" value="F:mismatched DNA binding"/>
    <property type="evidence" value="ECO:0007669"/>
    <property type="project" value="InterPro"/>
</dbReference>
<evidence type="ECO:0000256" key="9">
    <source>
        <dbReference type="HAMAP-Rule" id="MF_00096"/>
    </source>
</evidence>
<evidence type="ECO:0000256" key="1">
    <source>
        <dbReference type="ARBA" id="ARBA00006271"/>
    </source>
</evidence>
<evidence type="ECO:0000259" key="11">
    <source>
        <dbReference type="PROSITE" id="PS00486"/>
    </source>
</evidence>
<evidence type="ECO:0000256" key="5">
    <source>
        <dbReference type="ARBA" id="ARBA00022840"/>
    </source>
</evidence>
<dbReference type="GO" id="GO:0003684">
    <property type="term" value="F:damaged DNA binding"/>
    <property type="evidence" value="ECO:0007669"/>
    <property type="project" value="UniProtKB-UniRule"/>
</dbReference>
<evidence type="ECO:0000256" key="7">
    <source>
        <dbReference type="ARBA" id="ARBA00023204"/>
    </source>
</evidence>
<dbReference type="EMBL" id="CP036274">
    <property type="protein sequence ID" value="QDU27358.1"/>
    <property type="molecule type" value="Genomic_DNA"/>
</dbReference>
<keyword evidence="4 9" id="KW-0227">DNA damage</keyword>
<comment type="similarity">
    <text evidence="1 9 10">Belongs to the DNA mismatch repair MutS family.</text>
</comment>
<evidence type="ECO:0000256" key="2">
    <source>
        <dbReference type="ARBA" id="ARBA00021982"/>
    </source>
</evidence>
<dbReference type="Pfam" id="PF05190">
    <property type="entry name" value="MutS_IV"/>
    <property type="match status" value="1"/>
</dbReference>
<dbReference type="GO" id="GO:0005524">
    <property type="term" value="F:ATP binding"/>
    <property type="evidence" value="ECO:0007669"/>
    <property type="project" value="UniProtKB-UniRule"/>
</dbReference>
<keyword evidence="3 9" id="KW-0547">Nucleotide-binding</keyword>
<evidence type="ECO:0000313" key="13">
    <source>
        <dbReference type="Proteomes" id="UP000315017"/>
    </source>
</evidence>
<reference evidence="12 13" key="1">
    <citation type="submission" date="2019-02" db="EMBL/GenBank/DDBJ databases">
        <title>Deep-cultivation of Planctomycetes and their phenomic and genomic characterization uncovers novel biology.</title>
        <authorList>
            <person name="Wiegand S."/>
            <person name="Jogler M."/>
            <person name="Boedeker C."/>
            <person name="Pinto D."/>
            <person name="Vollmers J."/>
            <person name="Rivas-Marin E."/>
            <person name="Kohn T."/>
            <person name="Peeters S.H."/>
            <person name="Heuer A."/>
            <person name="Rast P."/>
            <person name="Oberbeckmann S."/>
            <person name="Bunk B."/>
            <person name="Jeske O."/>
            <person name="Meyerdierks A."/>
            <person name="Storesund J.E."/>
            <person name="Kallscheuer N."/>
            <person name="Luecker S."/>
            <person name="Lage O.M."/>
            <person name="Pohl T."/>
            <person name="Merkel B.J."/>
            <person name="Hornburger P."/>
            <person name="Mueller R.-W."/>
            <person name="Bruemmer F."/>
            <person name="Labrenz M."/>
            <person name="Spormann A.M."/>
            <person name="Op den Camp H."/>
            <person name="Overmann J."/>
            <person name="Amann R."/>
            <person name="Jetten M.S.M."/>
            <person name="Mascher T."/>
            <person name="Medema M.H."/>
            <person name="Devos D.P."/>
            <person name="Kaster A.-K."/>
            <person name="Ovreas L."/>
            <person name="Rohde M."/>
            <person name="Galperin M.Y."/>
            <person name="Jogler C."/>
        </authorList>
    </citation>
    <scope>NUCLEOTIDE SEQUENCE [LARGE SCALE GENOMIC DNA]</scope>
    <source>
        <strain evidence="12 13">ETA_A8</strain>
    </source>
</reference>
<dbReference type="PANTHER" id="PTHR11361:SF34">
    <property type="entry name" value="DNA MISMATCH REPAIR PROTEIN MSH1, MITOCHONDRIAL"/>
    <property type="match status" value="1"/>
</dbReference>
<dbReference type="SMART" id="SM00534">
    <property type="entry name" value="MUTSac"/>
    <property type="match status" value="1"/>
</dbReference>
<dbReference type="SUPFAM" id="SSF48334">
    <property type="entry name" value="DNA repair protein MutS, domain III"/>
    <property type="match status" value="1"/>
</dbReference>
<dbReference type="InterPro" id="IPR005748">
    <property type="entry name" value="DNA_mismatch_repair_MutS"/>
</dbReference>
<keyword evidence="7 9" id="KW-0234">DNA repair</keyword>
<dbReference type="FunFam" id="3.40.1170.10:FF:000001">
    <property type="entry name" value="DNA mismatch repair protein MutS"/>
    <property type="match status" value="1"/>
</dbReference>
<dbReference type="CDD" id="cd03284">
    <property type="entry name" value="ABC_MutS1"/>
    <property type="match status" value="1"/>
</dbReference>
<dbReference type="GO" id="GO:0005829">
    <property type="term" value="C:cytosol"/>
    <property type="evidence" value="ECO:0007669"/>
    <property type="project" value="TreeGrafter"/>
</dbReference>
<organism evidence="12 13">
    <name type="scientific">Anatilimnocola aggregata</name>
    <dbReference type="NCBI Taxonomy" id="2528021"/>
    <lineage>
        <taxon>Bacteria</taxon>
        <taxon>Pseudomonadati</taxon>
        <taxon>Planctomycetota</taxon>
        <taxon>Planctomycetia</taxon>
        <taxon>Pirellulales</taxon>
        <taxon>Pirellulaceae</taxon>
        <taxon>Anatilimnocola</taxon>
    </lineage>
</organism>
<dbReference type="HAMAP" id="MF_00096">
    <property type="entry name" value="MutS"/>
    <property type="match status" value="1"/>
</dbReference>
<comment type="function">
    <text evidence="8 9">This protein is involved in the repair of mismatches in DNA. It is possible that it carries out the mismatch recognition step. This protein has a weak ATPase activity.</text>
</comment>
<dbReference type="AlphaFoldDB" id="A0A517YAU7"/>
<dbReference type="InterPro" id="IPR000432">
    <property type="entry name" value="DNA_mismatch_repair_MutS_C"/>
</dbReference>
<dbReference type="Pfam" id="PF05188">
    <property type="entry name" value="MutS_II"/>
    <property type="match status" value="1"/>
</dbReference>
<evidence type="ECO:0000256" key="8">
    <source>
        <dbReference type="ARBA" id="ARBA00024647"/>
    </source>
</evidence>
<dbReference type="InterPro" id="IPR027417">
    <property type="entry name" value="P-loop_NTPase"/>
</dbReference>
<dbReference type="InterPro" id="IPR017261">
    <property type="entry name" value="DNA_mismatch_repair_MutS/MSH"/>
</dbReference>
<dbReference type="PIRSF" id="PIRSF037677">
    <property type="entry name" value="DNA_mis_repair_Msh6"/>
    <property type="match status" value="1"/>
</dbReference>
<dbReference type="InterPro" id="IPR007696">
    <property type="entry name" value="DNA_mismatch_repair_MutS_core"/>
</dbReference>
<dbReference type="Pfam" id="PF05192">
    <property type="entry name" value="MutS_III"/>
    <property type="match status" value="1"/>
</dbReference>